<keyword evidence="5" id="KW-1185">Reference proteome</keyword>
<dbReference type="PROSITE" id="PS00018">
    <property type="entry name" value="EF_HAND_1"/>
    <property type="match status" value="1"/>
</dbReference>
<evidence type="ECO:0000313" key="5">
    <source>
        <dbReference type="Proteomes" id="UP000237347"/>
    </source>
</evidence>
<feature type="compositionally biased region" description="Basic residues" evidence="2">
    <location>
        <begin position="128"/>
        <end position="150"/>
    </location>
</feature>
<dbReference type="SUPFAM" id="SSF47473">
    <property type="entry name" value="EF-hand"/>
    <property type="match status" value="1"/>
</dbReference>
<evidence type="ECO:0000256" key="2">
    <source>
        <dbReference type="SAM" id="MobiDB-lite"/>
    </source>
</evidence>
<reference evidence="4 5" key="1">
    <citation type="journal article" date="2018" name="Sci. Data">
        <title>The draft genome sequence of cork oak.</title>
        <authorList>
            <person name="Ramos A.M."/>
            <person name="Usie A."/>
            <person name="Barbosa P."/>
            <person name="Barros P.M."/>
            <person name="Capote T."/>
            <person name="Chaves I."/>
            <person name="Simoes F."/>
            <person name="Abreu I."/>
            <person name="Carrasquinho I."/>
            <person name="Faro C."/>
            <person name="Guimaraes J.B."/>
            <person name="Mendonca D."/>
            <person name="Nobrega F."/>
            <person name="Rodrigues L."/>
            <person name="Saibo N.J.M."/>
            <person name="Varela M.C."/>
            <person name="Egas C."/>
            <person name="Matos J."/>
            <person name="Miguel C.M."/>
            <person name="Oliveira M.M."/>
            <person name="Ricardo C.P."/>
            <person name="Goncalves S."/>
        </authorList>
    </citation>
    <scope>NUCLEOTIDE SEQUENCE [LARGE SCALE GENOMIC DNA]</scope>
    <source>
        <strain evidence="5">cv. HL8</strain>
    </source>
</reference>
<dbReference type="EMBL" id="PKMF04000147">
    <property type="protein sequence ID" value="KAK7847050.1"/>
    <property type="molecule type" value="Genomic_DNA"/>
</dbReference>
<dbReference type="Gene3D" id="1.10.238.10">
    <property type="entry name" value="EF-hand"/>
    <property type="match status" value="1"/>
</dbReference>
<name>A0AAW0L718_QUESU</name>
<feature type="region of interest" description="Disordered" evidence="2">
    <location>
        <begin position="1"/>
        <end position="52"/>
    </location>
</feature>
<feature type="region of interest" description="Disordered" evidence="2">
    <location>
        <begin position="70"/>
        <end position="155"/>
    </location>
</feature>
<feature type="compositionally biased region" description="Basic and acidic residues" evidence="2">
    <location>
        <begin position="43"/>
        <end position="52"/>
    </location>
</feature>
<dbReference type="GO" id="GO:0005509">
    <property type="term" value="F:calcium ion binding"/>
    <property type="evidence" value="ECO:0007669"/>
    <property type="project" value="InterPro"/>
</dbReference>
<evidence type="ECO:0000256" key="1">
    <source>
        <dbReference type="ARBA" id="ARBA00022837"/>
    </source>
</evidence>
<feature type="compositionally biased region" description="Acidic residues" evidence="2">
    <location>
        <begin position="95"/>
        <end position="108"/>
    </location>
</feature>
<keyword evidence="1" id="KW-0106">Calcium</keyword>
<dbReference type="Pfam" id="PF13833">
    <property type="entry name" value="EF-hand_8"/>
    <property type="match status" value="1"/>
</dbReference>
<feature type="compositionally biased region" description="Basic residues" evidence="2">
    <location>
        <begin position="80"/>
        <end position="91"/>
    </location>
</feature>
<sequence length="321" mass="36043">MPKHSRSGSESEEDNEESPENSGSDSEPEDPQPQTPSNNGVSEYEKQRLSRIAENRARMEALGLPKFASSLLGSAQKVSNKNKNKNKKKGKEKVDDDDYRPDEVEEEPSSSSEEEKYGDEDEDYSSGSRRKKVRNKGAKPKKKVPAHKGLSKSDYIDNDDALRQASLNEFLNKYSFPLPALGRAIALSLQESAGLSGVVHCGPSKCSEADVVNANLNEKKGHTRIQEDTGKRKRKKSFASRVQMTEDELVLNFYQFDDTWKGGITVRDIERVSNAHDFMWTKQELSDMIHCFDSDRDGKLSLEDFRKIVGRCNMIKGPESS</sequence>
<dbReference type="SMART" id="SM00054">
    <property type="entry name" value="EFh"/>
    <property type="match status" value="1"/>
</dbReference>
<accession>A0AAW0L718</accession>
<comment type="caution">
    <text evidence="4">The sequence shown here is derived from an EMBL/GenBank/DDBJ whole genome shotgun (WGS) entry which is preliminary data.</text>
</comment>
<dbReference type="Proteomes" id="UP000237347">
    <property type="component" value="Unassembled WGS sequence"/>
</dbReference>
<dbReference type="InterPro" id="IPR018247">
    <property type="entry name" value="EF_Hand_1_Ca_BS"/>
</dbReference>
<feature type="compositionally biased region" description="Acidic residues" evidence="2">
    <location>
        <begin position="10"/>
        <end position="19"/>
    </location>
</feature>
<evidence type="ECO:0000259" key="3">
    <source>
        <dbReference type="PROSITE" id="PS50222"/>
    </source>
</evidence>
<dbReference type="PROSITE" id="PS50222">
    <property type="entry name" value="EF_HAND_2"/>
    <property type="match status" value="1"/>
</dbReference>
<feature type="domain" description="EF-hand" evidence="3">
    <location>
        <begin position="280"/>
        <end position="315"/>
    </location>
</feature>
<dbReference type="InterPro" id="IPR002048">
    <property type="entry name" value="EF_hand_dom"/>
</dbReference>
<protein>
    <recommendedName>
        <fullName evidence="3">EF-hand domain-containing protein</fullName>
    </recommendedName>
</protein>
<evidence type="ECO:0000313" key="4">
    <source>
        <dbReference type="EMBL" id="KAK7847050.1"/>
    </source>
</evidence>
<gene>
    <name evidence="4" type="ORF">CFP56_007169</name>
</gene>
<dbReference type="InterPro" id="IPR011992">
    <property type="entry name" value="EF-hand-dom_pair"/>
</dbReference>
<proteinExistence type="predicted"/>
<dbReference type="AlphaFoldDB" id="A0AAW0L718"/>
<organism evidence="4 5">
    <name type="scientific">Quercus suber</name>
    <name type="common">Cork oak</name>
    <dbReference type="NCBI Taxonomy" id="58331"/>
    <lineage>
        <taxon>Eukaryota</taxon>
        <taxon>Viridiplantae</taxon>
        <taxon>Streptophyta</taxon>
        <taxon>Embryophyta</taxon>
        <taxon>Tracheophyta</taxon>
        <taxon>Spermatophyta</taxon>
        <taxon>Magnoliopsida</taxon>
        <taxon>eudicotyledons</taxon>
        <taxon>Gunneridae</taxon>
        <taxon>Pentapetalae</taxon>
        <taxon>rosids</taxon>
        <taxon>fabids</taxon>
        <taxon>Fagales</taxon>
        <taxon>Fagaceae</taxon>
        <taxon>Quercus</taxon>
    </lineage>
</organism>